<feature type="compositionally biased region" description="Low complexity" evidence="2">
    <location>
        <begin position="1940"/>
        <end position="1951"/>
    </location>
</feature>
<feature type="compositionally biased region" description="Basic and acidic residues" evidence="2">
    <location>
        <begin position="54"/>
        <end position="64"/>
    </location>
</feature>
<dbReference type="Pfam" id="PF15363">
    <property type="entry name" value="BTBD8_C"/>
    <property type="match status" value="1"/>
</dbReference>
<feature type="compositionally biased region" description="Basic and acidic residues" evidence="2">
    <location>
        <begin position="1133"/>
        <end position="1150"/>
    </location>
</feature>
<feature type="compositionally biased region" description="Low complexity" evidence="2">
    <location>
        <begin position="928"/>
        <end position="948"/>
    </location>
</feature>
<feature type="compositionally biased region" description="Low complexity" evidence="2">
    <location>
        <begin position="71"/>
        <end position="91"/>
    </location>
</feature>
<feature type="compositionally biased region" description="Basic and acidic residues" evidence="2">
    <location>
        <begin position="1173"/>
        <end position="1196"/>
    </location>
</feature>
<feature type="compositionally biased region" description="Basic and acidic residues" evidence="2">
    <location>
        <begin position="1039"/>
        <end position="1048"/>
    </location>
</feature>
<feature type="compositionally biased region" description="Polar residues" evidence="2">
    <location>
        <begin position="606"/>
        <end position="627"/>
    </location>
</feature>
<evidence type="ECO:0000256" key="1">
    <source>
        <dbReference type="SAM" id="Coils"/>
    </source>
</evidence>
<feature type="compositionally biased region" description="Polar residues" evidence="2">
    <location>
        <begin position="208"/>
        <end position="220"/>
    </location>
</feature>
<protein>
    <recommendedName>
        <fullName evidence="3">BTB/POZ domain-containing protein</fullName>
    </recommendedName>
</protein>
<feature type="compositionally biased region" description="Polar residues" evidence="2">
    <location>
        <begin position="92"/>
        <end position="114"/>
    </location>
</feature>
<feature type="compositionally biased region" description="Acidic residues" evidence="2">
    <location>
        <begin position="1163"/>
        <end position="1172"/>
    </location>
</feature>
<feature type="compositionally biased region" description="Low complexity" evidence="2">
    <location>
        <begin position="287"/>
        <end position="310"/>
    </location>
</feature>
<feature type="compositionally biased region" description="Basic and acidic residues" evidence="2">
    <location>
        <begin position="338"/>
        <end position="349"/>
    </location>
</feature>
<name>A0A8C1MCK8_CYPCA</name>
<feature type="region of interest" description="Disordered" evidence="2">
    <location>
        <begin position="510"/>
        <end position="855"/>
    </location>
</feature>
<evidence type="ECO:0000313" key="4">
    <source>
        <dbReference type="Ensembl" id="ENSCCRP00010072822.1"/>
    </source>
</evidence>
<feature type="compositionally biased region" description="Acidic residues" evidence="2">
    <location>
        <begin position="993"/>
        <end position="1005"/>
    </location>
</feature>
<feature type="compositionally biased region" description="Polar residues" evidence="2">
    <location>
        <begin position="1358"/>
        <end position="1393"/>
    </location>
</feature>
<evidence type="ECO:0000256" key="2">
    <source>
        <dbReference type="SAM" id="MobiDB-lite"/>
    </source>
</evidence>
<feature type="region of interest" description="Disordered" evidence="2">
    <location>
        <begin position="466"/>
        <end position="498"/>
    </location>
</feature>
<feature type="compositionally biased region" description="Basic and acidic residues" evidence="2">
    <location>
        <begin position="477"/>
        <end position="487"/>
    </location>
</feature>
<keyword evidence="1" id="KW-0175">Coiled coil</keyword>
<dbReference type="InterPro" id="IPR027907">
    <property type="entry name" value="BTBD8_C"/>
</dbReference>
<evidence type="ECO:0000259" key="3">
    <source>
        <dbReference type="Pfam" id="PF15363"/>
    </source>
</evidence>
<sequence length="1963" mass="210027">MKPDGVDTATMEPMEALNAGPAVEVAPGGEAQDQALPATQTEGEPQQTEATNKTGKDKSGDPKAKTKAPAKTKTPTSGTKTSTTGSRPTTGQSHLINGAQKSQANGVNKKTTTAGLDKKTSTTAATKKPVSSTSAPTTKTPNKVAEKKPVGTARPASAPANGVKTTGAAQPIKKAPAAPANGLKSKPKTTAPAPAPRPATASTTKTSITGSPVTKTTRSVGSAPAAPKPGTPTSASKTSTTASRPTTATPKTPATTAKPSPAKTTAPPAGRTPTPKTTTPVKKDVSKQSSAPAAKKPTSSPLTRPAPTKSTKPDTPKPASTAKAESASKKSTTSSKAADVKISKPKESKATPSKEVNASPKTTGSKPSTKTSSPKKSVGSSTPKPLKGGPKASQPADAAATEAENKDMVPAMVAATTAAAAVVSMVTSEAAPEDLAISFVPVATEEAPEDLFTQVNPAASKVKLEGSFTTPIPASSEDSKDDSKEMAKPVIAPSTMKAPEDIVTPVILPVSEGSPEDSVTHFSSEETSEDRTMSAIPPTSDEVREETVSPVIPSEETPEDVTTSVVPPTSYEAREETVSPAIPSEETPEDVTISVVPPTSYEAQEETVSPTIPSEETPEDVTTSVVPPTSYEAREETVSPVIPSASEQTPEDVTTAVITPTSYEAREESVSPVIPSASEQTPEDVTTAVIPPTSYEARREPASPVLPPVSAQTPEDVTTAVIPPTSYEAREETISPAIPSEETPEDETRSVVPPTSYEAPEETVSPVIPSVSEDTPEDVTTAVIPPTSYEAREETVPPVIPSVSEETPEDVTTAVIPPTSYETPEESISPVMPPASDKTPEDTTASVIPPNSYEAPIETTSSVIPQAFEDEPEDTFTPVISPTSDEAEHVYPQDVPQSMDTNKDDNTMSQLAASMDLVSLKESVPAVSPLGTTVLSPPSSPTGPTSVPVELPSSVPFLSTQGPSEPWAQSSSLYSSSATIENQEQDMEREHDEESEQDDEKDQDDIQMPSAAENVIEDFDLMGSTSGNHIRNAAPISPLKEREEAVEKAEEEINEDNDEEEEEEKEEEEEEEEELKEIGLKESVPQTEKEVHFKKGMADFASSDWGMMQSDHMYSSNKHDSEVTSPFNAEDSCSAKDTDDFTITEADREQPFTGPPGIQSFGSEDEEEDEEAEPLKEDMDLALEHDDEHLKQQKDLEEADEDVEMVRRGMAESGLGVRTDDGNEDEDEDEDDYRHESDLVLNSMGHTAGATSMPLTAAWSNSIPFSDSWAQPSFALSESNLSDSRVKDPDTLTKYPADLDIITTFSAEPDTPPKSPFEAFLNKSPPLIQTLKPQSDIQEETGISVSVESGILAPPTIGMSQSSTLSGTVAAHSSSETSTPEELQDYDSSSGVESRSDKQQTPVPAMHTDMEQDLGIHLERGDGEEEEAETLPVDEVLGDAATAPASVPSSPSISGDEASDTEGEMQINDPDVAVDDNATVPHNLTALEEDGEAPEQIGEEDGDTPQSANSVASYGFDCSASISNAHSMAESCGKSPGIFSLENEEQLPEEAKDPSFIKELTLPAATAYSDDLMGCPVDLLPISEPTERDAGYMLCSKTDPGAMEEMDPESPMHLSPQHGDGSDGQPPYYSAICDKTDNFLAGKPRNTIQTGEHQLSLSQQENGNSPRLTQELYDNNYLAPLPNTHRQLQQPQPRINVQHVDPPSRVPLTPMVPNVLQRRLDQHQLQLRHIWQRQEQERLQRLCLEEERQRQEQQRALERQRRELLQLQLQQQQQEHRFRRQLLQRQLEMEKQQRLKHQSQVKRQVKGQPCLQSSSYGLCTIYEAMETSEEEEGDAENGSTANQCSPNQTGHSIPTDIPLRVANGNLRRPPPQELDWNTKLDMVQQLINEAMLLAGEDGCLPLLYLPGQGGGILSPLESSMWPNIMSHFDCSTATVASVSSYSPSSQASSPQGDWTVVELDTHH</sequence>
<feature type="compositionally biased region" description="Low complexity" evidence="2">
    <location>
        <begin position="231"/>
        <end position="280"/>
    </location>
</feature>
<feature type="region of interest" description="Disordered" evidence="2">
    <location>
        <begin position="928"/>
        <end position="1090"/>
    </location>
</feature>
<feature type="compositionally biased region" description="Low complexity" evidence="2">
    <location>
        <begin position="188"/>
        <end position="207"/>
    </location>
</feature>
<organism evidence="4 5">
    <name type="scientific">Cyprinus carpio</name>
    <name type="common">Common carp</name>
    <dbReference type="NCBI Taxonomy" id="7962"/>
    <lineage>
        <taxon>Eukaryota</taxon>
        <taxon>Metazoa</taxon>
        <taxon>Chordata</taxon>
        <taxon>Craniata</taxon>
        <taxon>Vertebrata</taxon>
        <taxon>Euteleostomi</taxon>
        <taxon>Actinopterygii</taxon>
        <taxon>Neopterygii</taxon>
        <taxon>Teleostei</taxon>
        <taxon>Ostariophysi</taxon>
        <taxon>Cypriniformes</taxon>
        <taxon>Cyprinidae</taxon>
        <taxon>Cyprininae</taxon>
        <taxon>Cyprinus</taxon>
    </lineage>
</organism>
<feature type="domain" description="BTB/POZ" evidence="3">
    <location>
        <begin position="1919"/>
        <end position="1963"/>
    </location>
</feature>
<dbReference type="PANTHER" id="PTHR22427">
    <property type="entry name" value="GH15728P"/>
    <property type="match status" value="1"/>
</dbReference>
<feature type="compositionally biased region" description="Polar residues" evidence="2">
    <location>
        <begin position="1837"/>
        <end position="1852"/>
    </location>
</feature>
<feature type="compositionally biased region" description="Basic and acidic residues" evidence="2">
    <location>
        <begin position="1408"/>
        <end position="1421"/>
    </location>
</feature>
<proteinExistence type="predicted"/>
<accession>A0A8C1MCK8</accession>
<feature type="region of interest" description="Disordered" evidence="2">
    <location>
        <begin position="1602"/>
        <end position="1632"/>
    </location>
</feature>
<dbReference type="Proteomes" id="UP000694427">
    <property type="component" value="Unplaced"/>
</dbReference>
<dbReference type="PANTHER" id="PTHR22427:SF8">
    <property type="entry name" value="PROLINE-RICH PROTEIN 36"/>
    <property type="match status" value="1"/>
</dbReference>
<feature type="compositionally biased region" description="Low complexity" evidence="2">
    <location>
        <begin position="317"/>
        <end position="337"/>
    </location>
</feature>
<reference evidence="4" key="1">
    <citation type="submission" date="2025-08" db="UniProtKB">
        <authorList>
            <consortium name="Ensembl"/>
        </authorList>
    </citation>
    <scope>IDENTIFICATION</scope>
</reference>
<feature type="compositionally biased region" description="Polar residues" evidence="2">
    <location>
        <begin position="645"/>
        <end position="662"/>
    </location>
</feature>
<feature type="coiled-coil region" evidence="1">
    <location>
        <begin position="1734"/>
        <end position="1800"/>
    </location>
</feature>
<feature type="compositionally biased region" description="Acidic residues" evidence="2">
    <location>
        <begin position="1222"/>
        <end position="1231"/>
    </location>
</feature>
<feature type="region of interest" description="Disordered" evidence="2">
    <location>
        <begin position="1940"/>
        <end position="1963"/>
    </location>
</feature>
<keyword evidence="5" id="KW-1185">Reference proteome</keyword>
<feature type="region of interest" description="Disordered" evidence="2">
    <location>
        <begin position="872"/>
        <end position="907"/>
    </location>
</feature>
<feature type="compositionally biased region" description="Low complexity" evidence="2">
    <location>
        <begin position="168"/>
        <end position="180"/>
    </location>
</feature>
<reference evidence="4" key="2">
    <citation type="submission" date="2025-09" db="UniProtKB">
        <authorList>
            <consortium name="Ensembl"/>
        </authorList>
    </citation>
    <scope>IDENTIFICATION</scope>
</reference>
<feature type="compositionally biased region" description="Polar residues" evidence="2">
    <location>
        <begin position="956"/>
        <end position="969"/>
    </location>
</feature>
<evidence type="ECO:0000313" key="5">
    <source>
        <dbReference type="Proteomes" id="UP000694427"/>
    </source>
</evidence>
<feature type="compositionally biased region" description="Acidic residues" evidence="2">
    <location>
        <begin position="1487"/>
        <end position="1503"/>
    </location>
</feature>
<feature type="region of interest" description="Disordered" evidence="2">
    <location>
        <begin position="1353"/>
        <end position="1510"/>
    </location>
</feature>
<dbReference type="Ensembl" id="ENSCCRT00010080541.1">
    <property type="protein sequence ID" value="ENSCCRP00010072822.1"/>
    <property type="gene ID" value="ENSCCRG00010031626.1"/>
</dbReference>
<feature type="compositionally biased region" description="Low complexity" evidence="2">
    <location>
        <begin position="1440"/>
        <end position="1452"/>
    </location>
</feature>
<feature type="region of interest" description="Disordered" evidence="2">
    <location>
        <begin position="1827"/>
        <end position="1873"/>
    </location>
</feature>
<feature type="compositionally biased region" description="Low complexity" evidence="2">
    <location>
        <begin position="359"/>
        <end position="385"/>
    </location>
</feature>
<feature type="compositionally biased region" description="Low complexity" evidence="2">
    <location>
        <begin position="121"/>
        <end position="135"/>
    </location>
</feature>
<feature type="region of interest" description="Disordered" evidence="2">
    <location>
        <begin position="1108"/>
        <end position="1236"/>
    </location>
</feature>
<feature type="compositionally biased region" description="Acidic residues" evidence="2">
    <location>
        <begin position="1049"/>
        <end position="1075"/>
    </location>
</feature>
<feature type="region of interest" description="Disordered" evidence="2">
    <location>
        <begin position="1"/>
        <end position="404"/>
    </location>
</feature>
<feature type="compositionally biased region" description="Polar residues" evidence="2">
    <location>
        <begin position="37"/>
        <end position="53"/>
    </location>
</feature>